<dbReference type="Proteomes" id="UP000180252">
    <property type="component" value="Unassembled WGS sequence"/>
</dbReference>
<gene>
    <name evidence="2" type="ORF">BHE19_18095</name>
</gene>
<protein>
    <recommendedName>
        <fullName evidence="1">Mrr-like domain-containing protein</fullName>
    </recommendedName>
</protein>
<proteinExistence type="predicted"/>
<dbReference type="Pfam" id="PF13156">
    <property type="entry name" value="Mrr_cat_2"/>
    <property type="match status" value="1"/>
</dbReference>
<dbReference type="OrthoDB" id="980615at2"/>
<name>A0A1S1IZ89_9FLAO</name>
<dbReference type="SUPFAM" id="SSF52980">
    <property type="entry name" value="Restriction endonuclease-like"/>
    <property type="match status" value="1"/>
</dbReference>
<dbReference type="STRING" id="1278819.BHE19_18095"/>
<sequence>MKAKQQLRKPENWPDFENLCKKLWGEIWRCPEIKKNGRSGQSQHGIDIYGIPFGEDEYYGIQCKGKDDYTNATLAEKEIDREIKLALSFQPTLKKMYFATTANKDAKIEEYVRKKNIEHLQNKLFEVHLYSWEDIVDLIDENKQTHDYYVRSINFKTEHEVLFTFENDETEYVIEIPFRKKITHYKQKIVPAGDNFVGLSEMLFSQFRMDHIKSFSMYSFNHSYARFHFRLHNLGSEPLQEFKVFLDFEGDFQSIETCTKSHYMIPNPNLQYDTFIWNEDRQGKIIPLKTILVQDDTIGFDTICLKPYNKNTEVKIHWKLVSLNYKTEGDLKLNIKPTYKLKEETILVEDPLKVRIEEDIEDYITDGNDDEK</sequence>
<dbReference type="EMBL" id="MIKE01000027">
    <property type="protein sequence ID" value="OHT43682.1"/>
    <property type="molecule type" value="Genomic_DNA"/>
</dbReference>
<evidence type="ECO:0000313" key="2">
    <source>
        <dbReference type="EMBL" id="OHT43682.1"/>
    </source>
</evidence>
<dbReference type="InterPro" id="IPR011335">
    <property type="entry name" value="Restrct_endonuc-II-like"/>
</dbReference>
<dbReference type="AlphaFoldDB" id="A0A1S1IZ89"/>
<comment type="caution">
    <text evidence="2">The sequence shown here is derived from an EMBL/GenBank/DDBJ whole genome shotgun (WGS) entry which is preliminary data.</text>
</comment>
<evidence type="ECO:0000313" key="3">
    <source>
        <dbReference type="Proteomes" id="UP000180252"/>
    </source>
</evidence>
<feature type="domain" description="Mrr-like" evidence="1">
    <location>
        <begin position="18"/>
        <end position="118"/>
    </location>
</feature>
<accession>A0A1S1IZ89</accession>
<dbReference type="RefSeq" id="WP_070908628.1">
    <property type="nucleotide sequence ID" value="NZ_MIKE01000027.1"/>
</dbReference>
<dbReference type="InterPro" id="IPR039442">
    <property type="entry name" value="Mrr-like_dom"/>
</dbReference>
<organism evidence="2 3">
    <name type="scientific">Flavobacterium tructae</name>
    <dbReference type="NCBI Taxonomy" id="1114873"/>
    <lineage>
        <taxon>Bacteria</taxon>
        <taxon>Pseudomonadati</taxon>
        <taxon>Bacteroidota</taxon>
        <taxon>Flavobacteriia</taxon>
        <taxon>Flavobacteriales</taxon>
        <taxon>Flavobacteriaceae</taxon>
        <taxon>Flavobacterium</taxon>
    </lineage>
</organism>
<evidence type="ECO:0000259" key="1">
    <source>
        <dbReference type="Pfam" id="PF13156"/>
    </source>
</evidence>
<reference evidence="3" key="1">
    <citation type="submission" date="2016-09" db="EMBL/GenBank/DDBJ databases">
        <authorList>
            <person name="Chen S."/>
            <person name="Walker E."/>
        </authorList>
    </citation>
    <scope>NUCLEOTIDE SEQUENCE [LARGE SCALE GENOMIC DNA]</scope>
    <source>
        <strain evidence="3">MSU</strain>
    </source>
</reference>